<dbReference type="Pfam" id="PF10661">
    <property type="entry name" value="EssA"/>
    <property type="match status" value="1"/>
</dbReference>
<name>A0ABW3HQT3_9BACL</name>
<dbReference type="Proteomes" id="UP001596989">
    <property type="component" value="Unassembled WGS sequence"/>
</dbReference>
<reference evidence="5" key="1">
    <citation type="journal article" date="2019" name="Int. J. Syst. Evol. Microbiol.">
        <title>The Global Catalogue of Microorganisms (GCM) 10K type strain sequencing project: providing services to taxonomists for standard genome sequencing and annotation.</title>
        <authorList>
            <consortium name="The Broad Institute Genomics Platform"/>
            <consortium name="The Broad Institute Genome Sequencing Center for Infectious Disease"/>
            <person name="Wu L."/>
            <person name="Ma J."/>
        </authorList>
    </citation>
    <scope>NUCLEOTIDE SEQUENCE [LARGE SCALE GENOMIC DNA]</scope>
    <source>
        <strain evidence="5">CCUG 59129</strain>
    </source>
</reference>
<feature type="signal peptide" evidence="3">
    <location>
        <begin position="1"/>
        <end position="26"/>
    </location>
</feature>
<feature type="chain" id="PRO_5046361257" evidence="3">
    <location>
        <begin position="27"/>
        <end position="179"/>
    </location>
</feature>
<keyword evidence="2" id="KW-0812">Transmembrane</keyword>
<dbReference type="RefSeq" id="WP_377564184.1">
    <property type="nucleotide sequence ID" value="NZ_JBHTJZ010000011.1"/>
</dbReference>
<evidence type="ECO:0000313" key="5">
    <source>
        <dbReference type="Proteomes" id="UP001596989"/>
    </source>
</evidence>
<feature type="coiled-coil region" evidence="1">
    <location>
        <begin position="42"/>
        <end position="129"/>
    </location>
</feature>
<protein>
    <submittedName>
        <fullName evidence="4">Type VII secretion EssA family protein</fullName>
    </submittedName>
</protein>
<keyword evidence="2" id="KW-0472">Membrane</keyword>
<organism evidence="4 5">
    <name type="scientific">Paenibacillus chungangensis</name>
    <dbReference type="NCBI Taxonomy" id="696535"/>
    <lineage>
        <taxon>Bacteria</taxon>
        <taxon>Bacillati</taxon>
        <taxon>Bacillota</taxon>
        <taxon>Bacilli</taxon>
        <taxon>Bacillales</taxon>
        <taxon>Paenibacillaceae</taxon>
        <taxon>Paenibacillus</taxon>
    </lineage>
</organism>
<accession>A0ABW3HQT3</accession>
<dbReference type="InterPro" id="IPR027417">
    <property type="entry name" value="P-loop_NTPase"/>
</dbReference>
<keyword evidence="5" id="KW-1185">Reference proteome</keyword>
<sequence>MKQLRLAAAALLLVILSGIVALPAHANMFERIKDIYDTPERLQELQNQYNDTKEQLEGQLKTQLEQLEAQRKQLEESRRQTEELLQSQAEMQRRNADYRQQNEALVAENQELMNRMQQAEENRKSLIRKVTWTAGILIGLIALYALAVRVWRFMVWRKQGRVGTTGRSSRRTGKGALLP</sequence>
<comment type="caution">
    <text evidence="4">The sequence shown here is derived from an EMBL/GenBank/DDBJ whole genome shotgun (WGS) entry which is preliminary data.</text>
</comment>
<feature type="transmembrane region" description="Helical" evidence="2">
    <location>
        <begin position="130"/>
        <end position="151"/>
    </location>
</feature>
<keyword evidence="1" id="KW-0175">Coiled coil</keyword>
<keyword evidence="3" id="KW-0732">Signal</keyword>
<keyword evidence="2" id="KW-1133">Transmembrane helix</keyword>
<dbReference type="EMBL" id="JBHTJZ010000011">
    <property type="protein sequence ID" value="MFD0959896.1"/>
    <property type="molecule type" value="Genomic_DNA"/>
</dbReference>
<dbReference type="Gene3D" id="3.40.50.300">
    <property type="entry name" value="P-loop containing nucleotide triphosphate hydrolases"/>
    <property type="match status" value="1"/>
</dbReference>
<evidence type="ECO:0000256" key="3">
    <source>
        <dbReference type="SAM" id="SignalP"/>
    </source>
</evidence>
<evidence type="ECO:0000256" key="2">
    <source>
        <dbReference type="SAM" id="Phobius"/>
    </source>
</evidence>
<proteinExistence type="predicted"/>
<gene>
    <name evidence="4" type="ORF">ACFQ2I_10880</name>
</gene>
<evidence type="ECO:0000256" key="1">
    <source>
        <dbReference type="SAM" id="Coils"/>
    </source>
</evidence>
<dbReference type="InterPro" id="IPR034026">
    <property type="entry name" value="EssA"/>
</dbReference>
<evidence type="ECO:0000313" key="4">
    <source>
        <dbReference type="EMBL" id="MFD0959896.1"/>
    </source>
</evidence>